<dbReference type="Gene3D" id="3.40.30.10">
    <property type="entry name" value="Glutaredoxin"/>
    <property type="match status" value="1"/>
</dbReference>
<accession>A0A2Z5Y3L8</accession>
<dbReference type="AlphaFoldDB" id="A0A2Z5Y3L8"/>
<protein>
    <recommendedName>
        <fullName evidence="1">Thioredoxin-like fold domain-containing protein</fullName>
    </recommendedName>
</protein>
<evidence type="ECO:0000313" key="2">
    <source>
        <dbReference type="EMBL" id="BBC61350.1"/>
    </source>
</evidence>
<dbReference type="Pfam" id="PF13462">
    <property type="entry name" value="Thioredoxin_4"/>
    <property type="match status" value="1"/>
</dbReference>
<evidence type="ECO:0000259" key="1">
    <source>
        <dbReference type="Pfam" id="PF13462"/>
    </source>
</evidence>
<dbReference type="InterPro" id="IPR012336">
    <property type="entry name" value="Thioredoxin-like_fold"/>
</dbReference>
<dbReference type="InterPro" id="IPR036249">
    <property type="entry name" value="Thioredoxin-like_sf"/>
</dbReference>
<dbReference type="SUPFAM" id="SSF52833">
    <property type="entry name" value="Thioredoxin-like"/>
    <property type="match status" value="1"/>
</dbReference>
<name>A0A2Z5Y3L8_9ENTE</name>
<dbReference type="RefSeq" id="WP_015695204.1">
    <property type="nucleotide sequence ID" value="NZ_AP018492.1"/>
</dbReference>
<reference evidence="2 3" key="1">
    <citation type="submission" date="2018-01" db="EMBL/GenBank/DDBJ databases">
        <title>Whole genome sequence of Melissococcus plutonius DAT561.</title>
        <authorList>
            <person name="Okumura K."/>
            <person name="Takamatsu D."/>
            <person name="Okura M."/>
        </authorList>
    </citation>
    <scope>NUCLEOTIDE SEQUENCE [LARGE SCALE GENOMIC DNA]</scope>
    <source>
        <strain evidence="2 3">DAT561</strain>
    </source>
</reference>
<proteinExistence type="predicted"/>
<dbReference type="Gene3D" id="1.10.1200.90">
    <property type="entry name" value="DsbA-like domain"/>
    <property type="match status" value="1"/>
</dbReference>
<gene>
    <name evidence="2" type="ORF">DAT561_1245</name>
</gene>
<dbReference type="Proteomes" id="UP000269226">
    <property type="component" value="Chromosome"/>
</dbReference>
<evidence type="ECO:0000313" key="3">
    <source>
        <dbReference type="Proteomes" id="UP000269226"/>
    </source>
</evidence>
<dbReference type="EMBL" id="AP018492">
    <property type="protein sequence ID" value="BBC61350.1"/>
    <property type="molecule type" value="Genomic_DNA"/>
</dbReference>
<feature type="domain" description="Thioredoxin-like fold" evidence="1">
    <location>
        <begin position="14"/>
        <end position="173"/>
    </location>
</feature>
<organism evidence="2 3">
    <name type="scientific">Melissococcus plutonius</name>
    <dbReference type="NCBI Taxonomy" id="33970"/>
    <lineage>
        <taxon>Bacteria</taxon>
        <taxon>Bacillati</taxon>
        <taxon>Bacillota</taxon>
        <taxon>Bacilli</taxon>
        <taxon>Lactobacillales</taxon>
        <taxon>Enterococcaceae</taxon>
        <taxon>Melissococcus</taxon>
    </lineage>
</organism>
<sequence>MDTSIIKTEKVTTREGLKIGDEKAPIKIIEFINVRCPYSKKWFTDFDGLLTEQVKAGRLQRIIKLLNKEKDSLQRGNIMHRYIDYYKPDVSLEMIRNMFATQEEWGELSLNEVAGYAENILNLSLPLENYSATTQAIINEATVANIQFIPTILIDNHIFDESISQEQLFNYLQKN</sequence>
<dbReference type="GeneID" id="57043788"/>